<comment type="caution">
    <text evidence="1">The sequence shown here is derived from an EMBL/GenBank/DDBJ whole genome shotgun (WGS) entry which is preliminary data.</text>
</comment>
<organism evidence="1">
    <name type="scientific">bioreactor metagenome</name>
    <dbReference type="NCBI Taxonomy" id="1076179"/>
    <lineage>
        <taxon>unclassified sequences</taxon>
        <taxon>metagenomes</taxon>
        <taxon>ecological metagenomes</taxon>
    </lineage>
</organism>
<dbReference type="AlphaFoldDB" id="A0A645GEJ5"/>
<dbReference type="EMBL" id="VSSQ01074165">
    <property type="protein sequence ID" value="MPN25105.1"/>
    <property type="molecule type" value="Genomic_DNA"/>
</dbReference>
<reference evidence="1" key="1">
    <citation type="submission" date="2019-08" db="EMBL/GenBank/DDBJ databases">
        <authorList>
            <person name="Kucharzyk K."/>
            <person name="Murdoch R.W."/>
            <person name="Higgins S."/>
            <person name="Loffler F."/>
        </authorList>
    </citation>
    <scope>NUCLEOTIDE SEQUENCE</scope>
</reference>
<proteinExistence type="predicted"/>
<name>A0A645GEJ5_9ZZZZ</name>
<dbReference type="AntiFam" id="ANF00095">
    <property type="entry name" value="Shadow ORF (opposite ABC transporters)"/>
</dbReference>
<sequence length="132" mass="14831">MRVQRVVLEHHRDVAVFRRNVVDHPVADLDRPLGNVFQPGDHAQRGGFAAARGADEDHEFTVADFEVDVFHGGHVAVVNLVDVFQNHFCHLLIPFALRSVTPEQPLTTCGEFRFLEPARLRAHPDLIDNPAI</sequence>
<accession>A0A645GEJ5</accession>
<protein>
    <submittedName>
        <fullName evidence="1">Uncharacterized protein</fullName>
    </submittedName>
</protein>
<evidence type="ECO:0000313" key="1">
    <source>
        <dbReference type="EMBL" id="MPN25105.1"/>
    </source>
</evidence>
<gene>
    <name evidence="1" type="ORF">SDC9_172512</name>
</gene>